<keyword evidence="4" id="KW-0804">Transcription</keyword>
<dbReference type="GO" id="GO:0003700">
    <property type="term" value="F:DNA-binding transcription factor activity"/>
    <property type="evidence" value="ECO:0007669"/>
    <property type="project" value="InterPro"/>
</dbReference>
<evidence type="ECO:0000256" key="4">
    <source>
        <dbReference type="ARBA" id="ARBA00023163"/>
    </source>
</evidence>
<dbReference type="Pfam" id="PF03466">
    <property type="entry name" value="LysR_substrate"/>
    <property type="match status" value="1"/>
</dbReference>
<dbReference type="PROSITE" id="PS50931">
    <property type="entry name" value="HTH_LYSR"/>
    <property type="match status" value="1"/>
</dbReference>
<accession>A0A9D1CSF1</accession>
<reference evidence="6" key="1">
    <citation type="submission" date="2020-10" db="EMBL/GenBank/DDBJ databases">
        <authorList>
            <person name="Gilroy R."/>
        </authorList>
    </citation>
    <scope>NUCLEOTIDE SEQUENCE</scope>
    <source>
        <strain evidence="6">ChiBcolR7-354</strain>
    </source>
</reference>
<reference evidence="6" key="2">
    <citation type="journal article" date="2021" name="PeerJ">
        <title>Extensive microbial diversity within the chicken gut microbiome revealed by metagenomics and culture.</title>
        <authorList>
            <person name="Gilroy R."/>
            <person name="Ravi A."/>
            <person name="Getino M."/>
            <person name="Pursley I."/>
            <person name="Horton D.L."/>
            <person name="Alikhan N.F."/>
            <person name="Baker D."/>
            <person name="Gharbi K."/>
            <person name="Hall N."/>
            <person name="Watson M."/>
            <person name="Adriaenssens E.M."/>
            <person name="Foster-Nyarko E."/>
            <person name="Jarju S."/>
            <person name="Secka A."/>
            <person name="Antonio M."/>
            <person name="Oren A."/>
            <person name="Chaudhuri R.R."/>
            <person name="La Ragione R."/>
            <person name="Hildebrand F."/>
            <person name="Pallen M.J."/>
        </authorList>
    </citation>
    <scope>NUCLEOTIDE SEQUENCE</scope>
    <source>
        <strain evidence="6">ChiBcolR7-354</strain>
    </source>
</reference>
<comment type="similarity">
    <text evidence="1">Belongs to the LysR transcriptional regulatory family.</text>
</comment>
<evidence type="ECO:0000256" key="1">
    <source>
        <dbReference type="ARBA" id="ARBA00009437"/>
    </source>
</evidence>
<dbReference type="AlphaFoldDB" id="A0A9D1CSF1"/>
<keyword evidence="3" id="KW-0238">DNA-binding</keyword>
<dbReference type="GO" id="GO:0000976">
    <property type="term" value="F:transcription cis-regulatory region binding"/>
    <property type="evidence" value="ECO:0007669"/>
    <property type="project" value="TreeGrafter"/>
</dbReference>
<proteinExistence type="inferred from homology"/>
<dbReference type="PRINTS" id="PR00039">
    <property type="entry name" value="HTHLYSR"/>
</dbReference>
<dbReference type="Gene3D" id="3.40.190.10">
    <property type="entry name" value="Periplasmic binding protein-like II"/>
    <property type="match status" value="1"/>
</dbReference>
<dbReference type="SUPFAM" id="SSF53850">
    <property type="entry name" value="Periplasmic binding protein-like II"/>
    <property type="match status" value="1"/>
</dbReference>
<dbReference type="PANTHER" id="PTHR30126">
    <property type="entry name" value="HTH-TYPE TRANSCRIPTIONAL REGULATOR"/>
    <property type="match status" value="1"/>
</dbReference>
<dbReference type="Proteomes" id="UP000824262">
    <property type="component" value="Unassembled WGS sequence"/>
</dbReference>
<dbReference type="EMBL" id="DVGA01000056">
    <property type="protein sequence ID" value="HIQ78772.1"/>
    <property type="molecule type" value="Genomic_DNA"/>
</dbReference>
<evidence type="ECO:0000313" key="6">
    <source>
        <dbReference type="EMBL" id="HIQ78772.1"/>
    </source>
</evidence>
<name>A0A9D1CSF1_9FIRM</name>
<dbReference type="PANTHER" id="PTHR30126:SF5">
    <property type="entry name" value="HTH-TYPE TRANSCRIPTIONAL ACTIVATOR CMPR"/>
    <property type="match status" value="1"/>
</dbReference>
<comment type="caution">
    <text evidence="6">The sequence shown here is derived from an EMBL/GenBank/DDBJ whole genome shotgun (WGS) entry which is preliminary data.</text>
</comment>
<dbReference type="InterPro" id="IPR036390">
    <property type="entry name" value="WH_DNA-bd_sf"/>
</dbReference>
<dbReference type="Gene3D" id="1.10.10.10">
    <property type="entry name" value="Winged helix-like DNA-binding domain superfamily/Winged helix DNA-binding domain"/>
    <property type="match status" value="1"/>
</dbReference>
<dbReference type="Pfam" id="PF00126">
    <property type="entry name" value="HTH_1"/>
    <property type="match status" value="1"/>
</dbReference>
<keyword evidence="2" id="KW-0805">Transcription regulation</keyword>
<dbReference type="InterPro" id="IPR036388">
    <property type="entry name" value="WH-like_DNA-bd_sf"/>
</dbReference>
<protein>
    <submittedName>
        <fullName evidence="6">LysR family transcriptional regulator</fullName>
    </submittedName>
</protein>
<evidence type="ECO:0000256" key="2">
    <source>
        <dbReference type="ARBA" id="ARBA00023015"/>
    </source>
</evidence>
<dbReference type="InterPro" id="IPR005119">
    <property type="entry name" value="LysR_subst-bd"/>
</dbReference>
<organism evidence="6 7">
    <name type="scientific">Candidatus Scatomorpha intestinavium</name>
    <dbReference type="NCBI Taxonomy" id="2840922"/>
    <lineage>
        <taxon>Bacteria</taxon>
        <taxon>Bacillati</taxon>
        <taxon>Bacillota</taxon>
        <taxon>Clostridia</taxon>
        <taxon>Eubacteriales</taxon>
        <taxon>Candidatus Scatomorpha</taxon>
    </lineage>
</organism>
<evidence type="ECO:0000256" key="3">
    <source>
        <dbReference type="ARBA" id="ARBA00023125"/>
    </source>
</evidence>
<evidence type="ECO:0000259" key="5">
    <source>
        <dbReference type="PROSITE" id="PS50931"/>
    </source>
</evidence>
<dbReference type="CDD" id="cd05466">
    <property type="entry name" value="PBP2_LTTR_substrate"/>
    <property type="match status" value="1"/>
</dbReference>
<evidence type="ECO:0000313" key="7">
    <source>
        <dbReference type="Proteomes" id="UP000824262"/>
    </source>
</evidence>
<dbReference type="InterPro" id="IPR000847">
    <property type="entry name" value="LysR_HTH_N"/>
</dbReference>
<gene>
    <name evidence="6" type="ORF">IAB77_05875</name>
</gene>
<sequence>MFERGAYRAKYLYTVKKIIETGSYQSAAAALNYAQSTITFQVRQLENELSVKLFEKNGGRMELTHAGRELMPAIDRVIASAEELLSCSGGRGLRGSLTVALPESLITYKMQPVLKAFKENAPEVRLSLQVMNCYAIYERILNGETDIAIHYDVGKYPPSFVVGELGSYPLALVASPEDDEAELVYNAKPEKADMPHSERPERALFEAFPPVSPQKEHRTRGRA</sequence>
<dbReference type="SUPFAM" id="SSF46785">
    <property type="entry name" value="Winged helix' DNA-binding domain"/>
    <property type="match status" value="1"/>
</dbReference>
<feature type="domain" description="HTH lysR-type" evidence="5">
    <location>
        <begin position="7"/>
        <end position="64"/>
    </location>
</feature>